<dbReference type="AlphaFoldDB" id="A0A965ZJ53"/>
<reference evidence="3" key="2">
    <citation type="submission" date="2020-10" db="EMBL/GenBank/DDBJ databases">
        <title>Mucilaginibacter sp. nov., isolated from soil.</title>
        <authorList>
            <person name="Jeon C.O."/>
        </authorList>
    </citation>
    <scope>NUCLEOTIDE SEQUENCE</scope>
    <source>
        <strain evidence="3">R11</strain>
    </source>
</reference>
<feature type="chain" id="PRO_5037469268" evidence="2">
    <location>
        <begin position="23"/>
        <end position="81"/>
    </location>
</feature>
<keyword evidence="4" id="KW-1185">Reference proteome</keyword>
<protein>
    <submittedName>
        <fullName evidence="3">Uncharacterized protein</fullName>
    </submittedName>
</protein>
<feature type="signal peptide" evidence="2">
    <location>
        <begin position="1"/>
        <end position="22"/>
    </location>
</feature>
<name>A0A965ZJ53_9SPHI</name>
<feature type="compositionally biased region" description="Basic residues" evidence="1">
    <location>
        <begin position="47"/>
        <end position="69"/>
    </location>
</feature>
<comment type="caution">
    <text evidence="3">The sequence shown here is derived from an EMBL/GenBank/DDBJ whole genome shotgun (WGS) entry which is preliminary data.</text>
</comment>
<sequence length="81" mass="8999">MNIAKIITAVALTIITVDLAEAAPVTKASTSEVAGFQLPPPPPRPPLPHRRYHRNRRYASHHSTLHIRLPKPPPPPPRPRL</sequence>
<organism evidence="3 4">
    <name type="scientific">Mucilaginibacter agri</name>
    <dbReference type="NCBI Taxonomy" id="2695265"/>
    <lineage>
        <taxon>Bacteria</taxon>
        <taxon>Pseudomonadati</taxon>
        <taxon>Bacteroidota</taxon>
        <taxon>Sphingobacteriia</taxon>
        <taxon>Sphingobacteriales</taxon>
        <taxon>Sphingobacteriaceae</taxon>
        <taxon>Mucilaginibacter</taxon>
    </lineage>
</organism>
<dbReference type="EMBL" id="WWEO01000043">
    <property type="protein sequence ID" value="NCD70919.1"/>
    <property type="molecule type" value="Genomic_DNA"/>
</dbReference>
<gene>
    <name evidence="3" type="ORF">GSY63_16255</name>
</gene>
<evidence type="ECO:0000256" key="1">
    <source>
        <dbReference type="SAM" id="MobiDB-lite"/>
    </source>
</evidence>
<evidence type="ECO:0000313" key="4">
    <source>
        <dbReference type="Proteomes" id="UP000638732"/>
    </source>
</evidence>
<feature type="compositionally biased region" description="Pro residues" evidence="1">
    <location>
        <begin position="70"/>
        <end position="81"/>
    </location>
</feature>
<evidence type="ECO:0000256" key="2">
    <source>
        <dbReference type="SAM" id="SignalP"/>
    </source>
</evidence>
<keyword evidence="2" id="KW-0732">Signal</keyword>
<dbReference type="RefSeq" id="WP_166586864.1">
    <property type="nucleotide sequence ID" value="NZ_WWEO01000043.1"/>
</dbReference>
<reference evidence="3" key="1">
    <citation type="submission" date="2020-01" db="EMBL/GenBank/DDBJ databases">
        <authorList>
            <person name="Seo Y.L."/>
        </authorList>
    </citation>
    <scope>NUCLEOTIDE SEQUENCE</scope>
    <source>
        <strain evidence="3">R11</strain>
    </source>
</reference>
<feature type="region of interest" description="Disordered" evidence="1">
    <location>
        <begin position="26"/>
        <end position="81"/>
    </location>
</feature>
<accession>A0A965ZJ53</accession>
<evidence type="ECO:0000313" key="3">
    <source>
        <dbReference type="EMBL" id="NCD70919.1"/>
    </source>
</evidence>
<proteinExistence type="predicted"/>
<dbReference type="Proteomes" id="UP000638732">
    <property type="component" value="Unassembled WGS sequence"/>
</dbReference>